<dbReference type="GO" id="GO:0004497">
    <property type="term" value="F:monooxygenase activity"/>
    <property type="evidence" value="ECO:0007669"/>
    <property type="project" value="UniProtKB-KW"/>
</dbReference>
<keyword evidence="3" id="KW-1133">Transmembrane helix</keyword>
<comment type="cofactor">
    <cofactor evidence="1">
        <name>heme</name>
        <dbReference type="ChEBI" id="CHEBI:30413"/>
    </cofactor>
</comment>
<dbReference type="PANTHER" id="PTHR24281">
    <property type="entry name" value="STEROID 21-HYDROXYLASE-RELATED"/>
    <property type="match status" value="1"/>
</dbReference>
<dbReference type="eggNOG" id="KOG0156">
    <property type="taxonomic scope" value="Eukaryota"/>
</dbReference>
<reference evidence="4 5" key="1">
    <citation type="journal article" date="2011" name="Science">
        <title>The Selaginella genome identifies genetic changes associated with the evolution of vascular plants.</title>
        <authorList>
            <person name="Banks J.A."/>
            <person name="Nishiyama T."/>
            <person name="Hasebe M."/>
            <person name="Bowman J.L."/>
            <person name="Gribskov M."/>
            <person name="dePamphilis C."/>
            <person name="Albert V.A."/>
            <person name="Aono N."/>
            <person name="Aoyama T."/>
            <person name="Ambrose B.A."/>
            <person name="Ashton N.W."/>
            <person name="Axtell M.J."/>
            <person name="Barker E."/>
            <person name="Barker M.S."/>
            <person name="Bennetzen J.L."/>
            <person name="Bonawitz N.D."/>
            <person name="Chapple C."/>
            <person name="Cheng C."/>
            <person name="Correa L.G."/>
            <person name="Dacre M."/>
            <person name="DeBarry J."/>
            <person name="Dreyer I."/>
            <person name="Elias M."/>
            <person name="Engstrom E.M."/>
            <person name="Estelle M."/>
            <person name="Feng L."/>
            <person name="Finet C."/>
            <person name="Floyd S.K."/>
            <person name="Frommer W.B."/>
            <person name="Fujita T."/>
            <person name="Gramzow L."/>
            <person name="Gutensohn M."/>
            <person name="Harholt J."/>
            <person name="Hattori M."/>
            <person name="Heyl A."/>
            <person name="Hirai T."/>
            <person name="Hiwatashi Y."/>
            <person name="Ishikawa M."/>
            <person name="Iwata M."/>
            <person name="Karol K.G."/>
            <person name="Koehler B."/>
            <person name="Kolukisaoglu U."/>
            <person name="Kubo M."/>
            <person name="Kurata T."/>
            <person name="Lalonde S."/>
            <person name="Li K."/>
            <person name="Li Y."/>
            <person name="Litt A."/>
            <person name="Lyons E."/>
            <person name="Manning G."/>
            <person name="Maruyama T."/>
            <person name="Michael T.P."/>
            <person name="Mikami K."/>
            <person name="Miyazaki S."/>
            <person name="Morinaga S."/>
            <person name="Murata T."/>
            <person name="Mueller-Roeber B."/>
            <person name="Nelson D.R."/>
            <person name="Obara M."/>
            <person name="Oguri Y."/>
            <person name="Olmstead R.G."/>
            <person name="Onodera N."/>
            <person name="Petersen B.L."/>
            <person name="Pils B."/>
            <person name="Prigge M."/>
            <person name="Rensing S.A."/>
            <person name="Riano-Pachon D.M."/>
            <person name="Roberts A.W."/>
            <person name="Sato Y."/>
            <person name="Scheller H.V."/>
            <person name="Schulz B."/>
            <person name="Schulz C."/>
            <person name="Shakirov E.V."/>
            <person name="Shibagaki N."/>
            <person name="Shinohara N."/>
            <person name="Shippen D.E."/>
            <person name="Soerensen I."/>
            <person name="Sotooka R."/>
            <person name="Sugimoto N."/>
            <person name="Sugita M."/>
            <person name="Sumikawa N."/>
            <person name="Tanurdzic M."/>
            <person name="Theissen G."/>
            <person name="Ulvskov P."/>
            <person name="Wakazuki S."/>
            <person name="Weng J.K."/>
            <person name="Willats W.W."/>
            <person name="Wipf D."/>
            <person name="Wolf P.G."/>
            <person name="Yang L."/>
            <person name="Zimmer A.D."/>
            <person name="Zhu Q."/>
            <person name="Mitros T."/>
            <person name="Hellsten U."/>
            <person name="Loque D."/>
            <person name="Otillar R."/>
            <person name="Salamov A."/>
            <person name="Schmutz J."/>
            <person name="Shapiro H."/>
            <person name="Lindquist E."/>
            <person name="Lucas S."/>
            <person name="Rokhsar D."/>
            <person name="Grigoriev I.V."/>
        </authorList>
    </citation>
    <scope>NUCLEOTIDE SEQUENCE [LARGE SCALE GENOMIC DNA]</scope>
</reference>
<feature type="transmembrane region" description="Helical" evidence="3">
    <location>
        <begin position="6"/>
        <end position="22"/>
    </location>
</feature>
<dbReference type="PRINTS" id="PR00463">
    <property type="entry name" value="EP450I"/>
</dbReference>
<sequence length="482" mass="54022">MEHITAFFTFLASFILVIFYYDRSKSRSSHVMPPSPRAFPILGHIPLLASNSRGPHLILFDLAKKLGPIFYLRLGYTPTLVISSAKIAQEILKTHDRIFSSRPSLTFAEAILPDDLIFARYGARWRELRKICTLELFTARRVGSFAAVRQAEMEKFLAMLSQNLRRTVNMTQELSVLTLEIMQTLVFGTSRTFGANDFLRLAHQANELGGRLHIGDYIPWLKWMDLSLPKLRTLATKFHALLQAHIEEHRSSIAKQGHGGESFLDVLLSLDNMSDLTIRCLMLDAVSAGLDTTATAIEWALAELLLHPQILAKAQKELDDVIPASSAMVSEADIPKLKYLGAIVKETLRKHPPAPLMVPRESTTDCKVTGYTIPAKTQVLINLYAIARDPNIWENPLEFIPESMSSEFNAAVELMTFGFGRRSCPGMNLGLAAVHLVLANLLYRFNWTTPDGKEVDVGESGSRSCVLVHLHWFHFSASNETY</sequence>
<organism evidence="5">
    <name type="scientific">Selaginella moellendorffii</name>
    <name type="common">Spikemoss</name>
    <dbReference type="NCBI Taxonomy" id="88036"/>
    <lineage>
        <taxon>Eukaryota</taxon>
        <taxon>Viridiplantae</taxon>
        <taxon>Streptophyta</taxon>
        <taxon>Embryophyta</taxon>
        <taxon>Tracheophyta</taxon>
        <taxon>Lycopodiopsida</taxon>
        <taxon>Selaginellales</taxon>
        <taxon>Selaginellaceae</taxon>
        <taxon>Selaginella</taxon>
    </lineage>
</organism>
<evidence type="ECO:0000256" key="1">
    <source>
        <dbReference type="PIRSR" id="PIRSR602401-1"/>
    </source>
</evidence>
<dbReference type="AlphaFoldDB" id="D8SCL5"/>
<keyword evidence="1 2" id="KW-0479">Metal-binding</keyword>
<keyword evidence="2" id="KW-0503">Monooxygenase</keyword>
<keyword evidence="5" id="KW-1185">Reference proteome</keyword>
<dbReference type="HOGENOM" id="CLU_001570_4_0_1"/>
<protein>
    <submittedName>
        <fullName evidence="4">Uncharacterized protein CYP792A1</fullName>
    </submittedName>
</protein>
<evidence type="ECO:0000313" key="4">
    <source>
        <dbReference type="EMBL" id="EFJ17875.1"/>
    </source>
</evidence>
<proteinExistence type="inferred from homology"/>
<keyword evidence="1 2" id="KW-0408">Iron</keyword>
<keyword evidence="1 2" id="KW-0349">Heme</keyword>
<dbReference type="InParanoid" id="D8SCL5"/>
<dbReference type="SUPFAM" id="SSF48264">
    <property type="entry name" value="Cytochrome P450"/>
    <property type="match status" value="1"/>
</dbReference>
<gene>
    <name evidence="4" type="primary">CYP792A1</name>
    <name evidence="4" type="ORF">SELMODRAFT_114008</name>
</gene>
<dbReference type="Gene3D" id="1.10.630.10">
    <property type="entry name" value="Cytochrome P450"/>
    <property type="match status" value="1"/>
</dbReference>
<feature type="binding site" description="axial binding residue" evidence="1">
    <location>
        <position position="424"/>
    </location>
    <ligand>
        <name>heme</name>
        <dbReference type="ChEBI" id="CHEBI:30413"/>
    </ligand>
    <ligandPart>
        <name>Fe</name>
        <dbReference type="ChEBI" id="CHEBI:18248"/>
    </ligandPart>
</feature>
<dbReference type="PRINTS" id="PR00385">
    <property type="entry name" value="P450"/>
</dbReference>
<dbReference type="InterPro" id="IPR002401">
    <property type="entry name" value="Cyt_P450_E_grp-I"/>
</dbReference>
<dbReference type="CDD" id="cd20618">
    <property type="entry name" value="CYP71_clan"/>
    <property type="match status" value="1"/>
</dbReference>
<accession>D8SCL5</accession>
<dbReference type="InterPro" id="IPR036396">
    <property type="entry name" value="Cyt_P450_sf"/>
</dbReference>
<dbReference type="Gramene" id="EFJ17875">
    <property type="protein sequence ID" value="EFJ17875"/>
    <property type="gene ID" value="SELMODRAFT_114008"/>
</dbReference>
<dbReference type="InterPro" id="IPR001128">
    <property type="entry name" value="Cyt_P450"/>
</dbReference>
<dbReference type="InterPro" id="IPR017972">
    <property type="entry name" value="Cyt_P450_CS"/>
</dbReference>
<keyword evidence="2" id="KW-0560">Oxidoreductase</keyword>
<dbReference type="GO" id="GO:0005506">
    <property type="term" value="F:iron ion binding"/>
    <property type="evidence" value="ECO:0007669"/>
    <property type="project" value="InterPro"/>
</dbReference>
<dbReference type="GO" id="GO:0020037">
    <property type="term" value="F:heme binding"/>
    <property type="evidence" value="ECO:0007669"/>
    <property type="project" value="InterPro"/>
</dbReference>
<keyword evidence="3" id="KW-0812">Transmembrane</keyword>
<keyword evidence="3" id="KW-0472">Membrane</keyword>
<dbReference type="PROSITE" id="PS00086">
    <property type="entry name" value="CYTOCHROME_P450"/>
    <property type="match status" value="1"/>
</dbReference>
<evidence type="ECO:0000313" key="5">
    <source>
        <dbReference type="Proteomes" id="UP000001514"/>
    </source>
</evidence>
<name>D8SCL5_SELML</name>
<dbReference type="GO" id="GO:0016705">
    <property type="term" value="F:oxidoreductase activity, acting on paired donors, with incorporation or reduction of molecular oxygen"/>
    <property type="evidence" value="ECO:0007669"/>
    <property type="project" value="InterPro"/>
</dbReference>
<dbReference type="Proteomes" id="UP000001514">
    <property type="component" value="Unassembled WGS sequence"/>
</dbReference>
<dbReference type="KEGG" id="smo:SELMODRAFT_114008"/>
<evidence type="ECO:0000256" key="3">
    <source>
        <dbReference type="SAM" id="Phobius"/>
    </source>
</evidence>
<dbReference type="Pfam" id="PF00067">
    <property type="entry name" value="p450"/>
    <property type="match status" value="1"/>
</dbReference>
<comment type="similarity">
    <text evidence="2">Belongs to the cytochrome P450 family.</text>
</comment>
<dbReference type="EMBL" id="GL377612">
    <property type="protein sequence ID" value="EFJ17875.1"/>
    <property type="molecule type" value="Genomic_DNA"/>
</dbReference>
<dbReference type="STRING" id="88036.D8SCL5"/>
<evidence type="ECO:0000256" key="2">
    <source>
        <dbReference type="RuleBase" id="RU000461"/>
    </source>
</evidence>